<proteinExistence type="predicted"/>
<organism evidence="1 2">
    <name type="scientific">candidate division WWE3 bacterium CG23_combo_of_CG06-09_8_20_14_all_40_14</name>
    <dbReference type="NCBI Taxonomy" id="1975095"/>
    <lineage>
        <taxon>Bacteria</taxon>
        <taxon>Katanobacteria</taxon>
    </lineage>
</organism>
<sequence length="124" mass="13332">MEKKVVLLTASLVVLLSSIVLFRKIAPKEKSPLVEDTPVVQESSSGYIKLPSGKRGLVTYAGKVVPSGASSYELLDKDGNLIVILTAEDAKLKLVEGRYAEVSGILERNISGETVLKVEALSFK</sequence>
<name>A0A2G9XD32_UNCKA</name>
<gene>
    <name evidence="1" type="ORF">COX53_02735</name>
</gene>
<dbReference type="AlphaFoldDB" id="A0A2G9XD32"/>
<accession>A0A2G9XD32</accession>
<reference evidence="1 2" key="1">
    <citation type="submission" date="2017-09" db="EMBL/GenBank/DDBJ databases">
        <title>Depth-based differentiation of microbial function through sediment-hosted aquifers and enrichment of novel symbionts in the deep terrestrial subsurface.</title>
        <authorList>
            <person name="Probst A.J."/>
            <person name="Ladd B."/>
            <person name="Jarett J.K."/>
            <person name="Geller-Mcgrath D.E."/>
            <person name="Sieber C.M."/>
            <person name="Emerson J.B."/>
            <person name="Anantharaman K."/>
            <person name="Thomas B.C."/>
            <person name="Malmstrom R."/>
            <person name="Stieglmeier M."/>
            <person name="Klingl A."/>
            <person name="Woyke T."/>
            <person name="Ryan C.M."/>
            <person name="Banfield J.F."/>
        </authorList>
    </citation>
    <scope>NUCLEOTIDE SEQUENCE [LARGE SCALE GENOMIC DNA]</scope>
    <source>
        <strain evidence="1">CG23_combo_of_CG06-09_8_20_14_all_40_14</strain>
    </source>
</reference>
<evidence type="ECO:0000313" key="2">
    <source>
        <dbReference type="Proteomes" id="UP000231388"/>
    </source>
</evidence>
<dbReference type="Proteomes" id="UP000231388">
    <property type="component" value="Unassembled WGS sequence"/>
</dbReference>
<comment type="caution">
    <text evidence="1">The sequence shown here is derived from an EMBL/GenBank/DDBJ whole genome shotgun (WGS) entry which is preliminary data.</text>
</comment>
<evidence type="ECO:0000313" key="1">
    <source>
        <dbReference type="EMBL" id="PIP04393.1"/>
    </source>
</evidence>
<dbReference type="EMBL" id="PCQY01000032">
    <property type="protein sequence ID" value="PIP04393.1"/>
    <property type="molecule type" value="Genomic_DNA"/>
</dbReference>
<protein>
    <submittedName>
        <fullName evidence="1">Uncharacterized protein</fullName>
    </submittedName>
</protein>